<evidence type="ECO:0008006" key="4">
    <source>
        <dbReference type="Google" id="ProtNLM"/>
    </source>
</evidence>
<protein>
    <recommendedName>
        <fullName evidence="4">Esterase</fullName>
    </recommendedName>
</protein>
<keyword evidence="3" id="KW-1185">Reference proteome</keyword>
<proteinExistence type="predicted"/>
<dbReference type="SUPFAM" id="SSF53474">
    <property type="entry name" value="alpha/beta-Hydrolases"/>
    <property type="match status" value="1"/>
</dbReference>
<dbReference type="EMBL" id="BMGJ01000006">
    <property type="protein sequence ID" value="GGD64415.1"/>
    <property type="molecule type" value="Genomic_DNA"/>
</dbReference>
<reference evidence="3" key="1">
    <citation type="journal article" date="2019" name="Int. J. Syst. Evol. Microbiol.">
        <title>The Global Catalogue of Microorganisms (GCM) 10K type strain sequencing project: providing services to taxonomists for standard genome sequencing and annotation.</title>
        <authorList>
            <consortium name="The Broad Institute Genomics Platform"/>
            <consortium name="The Broad Institute Genome Sequencing Center for Infectious Disease"/>
            <person name="Wu L."/>
            <person name="Ma J."/>
        </authorList>
    </citation>
    <scope>NUCLEOTIDE SEQUENCE [LARGE SCALE GENOMIC DNA]</scope>
    <source>
        <strain evidence="3">CGMCC 1.12923</strain>
    </source>
</reference>
<sequence>MKTLKWLYVLVFLPGALQASVSLPGTDLLSVADAGTGVSFQVAIQLPPDYYQPGGFKKQYPVIYLLGDINDFALVVGASRKAMQKGSIRPAILVGLTREHNRQPFSAPETAIQRVHYGEQLFEYQRFLTRQLIPLIERRYRATDKERTFIGQNGSALLGLYLMANEPGLFTNMLLGSPAFWYDDHNSLNQLIEAVNASSVTQARIFIGVGQLETPIYQDGAQDLVSDAISLRTRLAAWRYPGLELKLLLVPDADNTTAFPTTVIQGMHWLSQ</sequence>
<evidence type="ECO:0000256" key="1">
    <source>
        <dbReference type="SAM" id="SignalP"/>
    </source>
</evidence>
<dbReference type="InterPro" id="IPR000801">
    <property type="entry name" value="Esterase-like"/>
</dbReference>
<dbReference type="Proteomes" id="UP000614272">
    <property type="component" value="Unassembled WGS sequence"/>
</dbReference>
<name>A0ABQ1RD63_9ALTE</name>
<feature type="signal peptide" evidence="1">
    <location>
        <begin position="1"/>
        <end position="19"/>
    </location>
</feature>
<dbReference type="PANTHER" id="PTHR48098">
    <property type="entry name" value="ENTEROCHELIN ESTERASE-RELATED"/>
    <property type="match status" value="1"/>
</dbReference>
<comment type="caution">
    <text evidence="2">The sequence shown here is derived from an EMBL/GenBank/DDBJ whole genome shotgun (WGS) entry which is preliminary data.</text>
</comment>
<accession>A0ABQ1RD63</accession>
<feature type="chain" id="PRO_5047478340" description="Esterase" evidence="1">
    <location>
        <begin position="20"/>
        <end position="272"/>
    </location>
</feature>
<dbReference type="Gene3D" id="3.40.50.1820">
    <property type="entry name" value="alpha/beta hydrolase"/>
    <property type="match status" value="1"/>
</dbReference>
<dbReference type="RefSeq" id="WP_099034114.1">
    <property type="nucleotide sequence ID" value="NZ_BMGJ01000006.1"/>
</dbReference>
<keyword evidence="1" id="KW-0732">Signal</keyword>
<evidence type="ECO:0000313" key="3">
    <source>
        <dbReference type="Proteomes" id="UP000614272"/>
    </source>
</evidence>
<organism evidence="2 3">
    <name type="scientific">Lacimicrobium alkaliphilum</name>
    <dbReference type="NCBI Taxonomy" id="1526571"/>
    <lineage>
        <taxon>Bacteria</taxon>
        <taxon>Pseudomonadati</taxon>
        <taxon>Pseudomonadota</taxon>
        <taxon>Gammaproteobacteria</taxon>
        <taxon>Alteromonadales</taxon>
        <taxon>Alteromonadaceae</taxon>
        <taxon>Lacimicrobium</taxon>
    </lineage>
</organism>
<dbReference type="Pfam" id="PF00756">
    <property type="entry name" value="Esterase"/>
    <property type="match status" value="1"/>
</dbReference>
<dbReference type="PANTHER" id="PTHR48098:SF6">
    <property type="entry name" value="FERRI-BACILLIBACTIN ESTERASE BESA"/>
    <property type="match status" value="1"/>
</dbReference>
<dbReference type="InterPro" id="IPR050583">
    <property type="entry name" value="Mycobacterial_A85_antigen"/>
</dbReference>
<gene>
    <name evidence="2" type="ORF">GCM10011357_19710</name>
</gene>
<dbReference type="InterPro" id="IPR029058">
    <property type="entry name" value="AB_hydrolase_fold"/>
</dbReference>
<evidence type="ECO:0000313" key="2">
    <source>
        <dbReference type="EMBL" id="GGD64415.1"/>
    </source>
</evidence>